<accession>A0A4S8QHB7</accession>
<dbReference type="EMBL" id="PQXL01000818">
    <property type="protein sequence ID" value="THV43898.1"/>
    <property type="molecule type" value="Genomic_DNA"/>
</dbReference>
<name>A0A4S8QHB7_9HELO</name>
<dbReference type="OrthoDB" id="3490906at2759"/>
<dbReference type="Proteomes" id="UP000308671">
    <property type="component" value="Unassembled WGS sequence"/>
</dbReference>
<feature type="region of interest" description="Disordered" evidence="1">
    <location>
        <begin position="256"/>
        <end position="292"/>
    </location>
</feature>
<gene>
    <name evidence="2" type="ORF">BGAL_0823g00020</name>
</gene>
<keyword evidence="3" id="KW-1185">Reference proteome</keyword>
<organism evidence="2 3">
    <name type="scientific">Botrytis galanthina</name>
    <dbReference type="NCBI Taxonomy" id="278940"/>
    <lineage>
        <taxon>Eukaryota</taxon>
        <taxon>Fungi</taxon>
        <taxon>Dikarya</taxon>
        <taxon>Ascomycota</taxon>
        <taxon>Pezizomycotina</taxon>
        <taxon>Leotiomycetes</taxon>
        <taxon>Helotiales</taxon>
        <taxon>Sclerotiniaceae</taxon>
        <taxon>Botrytis</taxon>
    </lineage>
</organism>
<proteinExistence type="predicted"/>
<evidence type="ECO:0000313" key="2">
    <source>
        <dbReference type="EMBL" id="THV43898.1"/>
    </source>
</evidence>
<sequence length="411" mass="46473">MASPTFGCTEVPVVIKWVDAGQYSYIGTRIQNLRMNIHLGTHESPKLLFWFTVTVGVTASPESSTIRTKLLYFVIQASLLGYNENDTCLSLETPNSDCSPDTSAAIREAGICSDYASVSRICFQLHNHGTVFMPPTEKHAFTPASDNVLQLLASMESLSQAKQFWVYTSLEDSLLTNIWKRIDRIRKGTFTGDFTTQSVYKRGMVCDKWTNFNQFVRQENLAKRKSNLHGVEHNSDAPPLYTSECQGAGVERKDGDRLYESSRISSKHPSSHDLDQQLVDTESDEELSMGRKRKYNKISSDTLGNLKNFNSASNLDYNKSCLDRQSSRVRFAKPRSEVPGYLEKQLAAFIRWVLEIDLHLEKDCEQVFSDLGGAVSRGDITKFNEIKTDCMANIYITYAKRGSKWVLRNTI</sequence>
<dbReference type="AlphaFoldDB" id="A0A4S8QHB7"/>
<evidence type="ECO:0000313" key="3">
    <source>
        <dbReference type="Proteomes" id="UP000308671"/>
    </source>
</evidence>
<evidence type="ECO:0000256" key="1">
    <source>
        <dbReference type="SAM" id="MobiDB-lite"/>
    </source>
</evidence>
<reference evidence="2 3" key="1">
    <citation type="submission" date="2017-12" db="EMBL/GenBank/DDBJ databases">
        <title>Comparative genomics of Botrytis spp.</title>
        <authorList>
            <person name="Valero-Jimenez C.A."/>
            <person name="Tapia P."/>
            <person name="Veloso J."/>
            <person name="Silva-Moreno E."/>
            <person name="Staats M."/>
            <person name="Valdes J.H."/>
            <person name="Van Kan J.A.L."/>
        </authorList>
    </citation>
    <scope>NUCLEOTIDE SEQUENCE [LARGE SCALE GENOMIC DNA]</scope>
    <source>
        <strain evidence="2 3">MUCL435</strain>
    </source>
</reference>
<protein>
    <submittedName>
        <fullName evidence="2">Uncharacterized protein</fullName>
    </submittedName>
</protein>
<comment type="caution">
    <text evidence="2">The sequence shown here is derived from an EMBL/GenBank/DDBJ whole genome shotgun (WGS) entry which is preliminary data.</text>
</comment>